<gene>
    <name evidence="1" type="ORF">CLUMA_CG006093</name>
</gene>
<reference evidence="1 2" key="1">
    <citation type="submission" date="2015-04" db="EMBL/GenBank/DDBJ databases">
        <authorList>
            <person name="Syromyatnikov M.Y."/>
            <person name="Popov V.N."/>
        </authorList>
    </citation>
    <scope>NUCLEOTIDE SEQUENCE [LARGE SCALE GENOMIC DNA]</scope>
</reference>
<dbReference type="Proteomes" id="UP000183832">
    <property type="component" value="Unassembled WGS sequence"/>
</dbReference>
<name>A0A1J1I2C5_9DIPT</name>
<evidence type="ECO:0000313" key="2">
    <source>
        <dbReference type="Proteomes" id="UP000183832"/>
    </source>
</evidence>
<keyword evidence="2" id="KW-1185">Reference proteome</keyword>
<accession>A0A1J1I2C5</accession>
<sequence length="77" mass="9060">MLHLSAQQIEYLVVVMKYHEHFYKFYKDITFKLFSIGKAYLADALKMCEFNSLKKIFTLRTSGIGMSERVAVLNEEM</sequence>
<proteinExistence type="predicted"/>
<evidence type="ECO:0000313" key="1">
    <source>
        <dbReference type="EMBL" id="CRK92529.1"/>
    </source>
</evidence>
<protein>
    <submittedName>
        <fullName evidence="1">CLUMA_CG006093, isoform A</fullName>
    </submittedName>
</protein>
<dbReference type="AlphaFoldDB" id="A0A1J1I2C5"/>
<dbReference type="EMBL" id="CVRI01000030">
    <property type="protein sequence ID" value="CRK92529.1"/>
    <property type="molecule type" value="Genomic_DNA"/>
</dbReference>
<organism evidence="1 2">
    <name type="scientific">Clunio marinus</name>
    <dbReference type="NCBI Taxonomy" id="568069"/>
    <lineage>
        <taxon>Eukaryota</taxon>
        <taxon>Metazoa</taxon>
        <taxon>Ecdysozoa</taxon>
        <taxon>Arthropoda</taxon>
        <taxon>Hexapoda</taxon>
        <taxon>Insecta</taxon>
        <taxon>Pterygota</taxon>
        <taxon>Neoptera</taxon>
        <taxon>Endopterygota</taxon>
        <taxon>Diptera</taxon>
        <taxon>Nematocera</taxon>
        <taxon>Chironomoidea</taxon>
        <taxon>Chironomidae</taxon>
        <taxon>Clunio</taxon>
    </lineage>
</organism>